<sequence length="346" mass="38096">MEFTAQQIADLINGQIVGEPEQPVSGFGKIQEAKPQELTFLGNDKYSHFLKETNSQVIIISKKFKKEVTTGKTFIIVEDAYQAITQLLQMYESLQPKKNGIMQPTSIAENAQIKEKGFYLGEFSVISSGVKIGENVKIYPQVYIGENVEIGDNTIIYPGVKIYENIKIGRNVIIQSNSVIGCEGFGYQPDENGVFKKVPQLGNVIIENDVEIGACSTIDRATMGSTLIKEGTKLDNQIQIAHNVEIGRHNVIAAQSGVAGSTKIGHHNMIGGQVGVTGHLKIGNKIQIQAQSGVNHDVKDGEKLYGSPAFSAMDFRKSYVHFKNFSKIVQRVNKLEKLIKKENHDG</sequence>
<keyword evidence="10" id="KW-1185">Reference proteome</keyword>
<reference evidence="9 10" key="1">
    <citation type="submission" date="2018-09" db="EMBL/GenBank/DDBJ databases">
        <authorList>
            <consortium name="Pathogen Informatics"/>
        </authorList>
    </citation>
    <scope>NUCLEOTIDE SEQUENCE [LARGE SCALE GENOMIC DNA]</scope>
    <source>
        <strain evidence="9 10">OH-22767</strain>
    </source>
</reference>
<dbReference type="EC" id="2.3.1.191" evidence="7"/>
<dbReference type="PANTHER" id="PTHR43378:SF2">
    <property type="entry name" value="UDP-3-O-ACYLGLUCOSAMINE N-ACYLTRANSFERASE 1, MITOCHONDRIAL-RELATED"/>
    <property type="match status" value="1"/>
</dbReference>
<evidence type="ECO:0000313" key="9">
    <source>
        <dbReference type="EMBL" id="SZD71061.1"/>
    </source>
</evidence>
<dbReference type="NCBIfam" id="TIGR01853">
    <property type="entry name" value="lipid_A_lpxD"/>
    <property type="match status" value="1"/>
</dbReference>
<keyword evidence="6 7" id="KW-0012">Acyltransferase</keyword>
<keyword evidence="2 7" id="KW-0441">Lipid A biosynthesis</keyword>
<dbReference type="PROSITE" id="PS00101">
    <property type="entry name" value="HEXAPEP_TRANSFERASES"/>
    <property type="match status" value="1"/>
</dbReference>
<organism evidence="9 10">
    <name type="scientific">Candidatus Ornithobacterium hominis</name>
    <dbReference type="NCBI Taxonomy" id="2497989"/>
    <lineage>
        <taxon>Bacteria</taxon>
        <taxon>Pseudomonadati</taxon>
        <taxon>Bacteroidota</taxon>
        <taxon>Flavobacteriia</taxon>
        <taxon>Flavobacteriales</taxon>
        <taxon>Weeksellaceae</taxon>
        <taxon>Ornithobacterium</taxon>
    </lineage>
</organism>
<dbReference type="InterPro" id="IPR018357">
    <property type="entry name" value="Hexapep_transf_CS"/>
</dbReference>
<dbReference type="NCBIfam" id="NF002060">
    <property type="entry name" value="PRK00892.1"/>
    <property type="match status" value="1"/>
</dbReference>
<protein>
    <recommendedName>
        <fullName evidence="7">UDP-3-O-acylglucosamine N-acyltransferase</fullName>
        <ecNumber evidence="7">2.3.1.191</ecNumber>
    </recommendedName>
</protein>
<comment type="subunit">
    <text evidence="7">Homotrimer.</text>
</comment>
<evidence type="ECO:0000256" key="3">
    <source>
        <dbReference type="ARBA" id="ARBA00022679"/>
    </source>
</evidence>
<evidence type="ECO:0000256" key="7">
    <source>
        <dbReference type="HAMAP-Rule" id="MF_00523"/>
    </source>
</evidence>
<evidence type="ECO:0000256" key="6">
    <source>
        <dbReference type="ARBA" id="ARBA00023315"/>
    </source>
</evidence>
<keyword evidence="1 7" id="KW-0444">Lipid biosynthesis</keyword>
<accession>A0A383TVV8</accession>
<keyword evidence="3 7" id="KW-0808">Transferase</keyword>
<keyword evidence="5 7" id="KW-0443">Lipid metabolism</keyword>
<dbReference type="AlphaFoldDB" id="A0A383TVV8"/>
<dbReference type="Proteomes" id="UP000262142">
    <property type="component" value="Unassembled WGS sequence"/>
</dbReference>
<dbReference type="CDD" id="cd03352">
    <property type="entry name" value="LbH_LpxD"/>
    <property type="match status" value="1"/>
</dbReference>
<dbReference type="Pfam" id="PF04613">
    <property type="entry name" value="LpxD"/>
    <property type="match status" value="1"/>
</dbReference>
<dbReference type="Gene3D" id="3.40.1390.10">
    <property type="entry name" value="MurE/MurF, N-terminal domain"/>
    <property type="match status" value="1"/>
</dbReference>
<comment type="catalytic activity">
    <reaction evidence="7">
        <text>a UDP-3-O-[(3R)-3-hydroxyacyl]-alpha-D-glucosamine + a (3R)-hydroxyacyl-[ACP] = a UDP-2-N,3-O-bis[(3R)-3-hydroxyacyl]-alpha-D-glucosamine + holo-[ACP] + H(+)</text>
        <dbReference type="Rhea" id="RHEA:53836"/>
        <dbReference type="Rhea" id="RHEA-COMP:9685"/>
        <dbReference type="Rhea" id="RHEA-COMP:9945"/>
        <dbReference type="ChEBI" id="CHEBI:15378"/>
        <dbReference type="ChEBI" id="CHEBI:64479"/>
        <dbReference type="ChEBI" id="CHEBI:78827"/>
        <dbReference type="ChEBI" id="CHEBI:137740"/>
        <dbReference type="ChEBI" id="CHEBI:137748"/>
        <dbReference type="EC" id="2.3.1.191"/>
    </reaction>
</comment>
<dbReference type="OrthoDB" id="9784739at2"/>
<dbReference type="GO" id="GO:0103118">
    <property type="term" value="F:UDP-3-O-[(3R)-3-hydroxyacyl]-glucosamine N-acyltransferase activity"/>
    <property type="evidence" value="ECO:0007669"/>
    <property type="project" value="UniProtKB-EC"/>
</dbReference>
<evidence type="ECO:0000313" key="10">
    <source>
        <dbReference type="Proteomes" id="UP000262142"/>
    </source>
</evidence>
<comment type="similarity">
    <text evidence="7">Belongs to the transferase hexapeptide repeat family. LpxD subfamily.</text>
</comment>
<dbReference type="HAMAP" id="MF_00523">
    <property type="entry name" value="LpxD"/>
    <property type="match status" value="1"/>
</dbReference>
<dbReference type="InterPro" id="IPR020573">
    <property type="entry name" value="UDP_GlcNAc_AcTrfase_non-rep"/>
</dbReference>
<dbReference type="PANTHER" id="PTHR43378">
    <property type="entry name" value="UDP-3-O-ACYLGLUCOSAMINE N-ACYLTRANSFERASE"/>
    <property type="match status" value="1"/>
</dbReference>
<evidence type="ECO:0000256" key="1">
    <source>
        <dbReference type="ARBA" id="ARBA00022516"/>
    </source>
</evidence>
<dbReference type="SUPFAM" id="SSF51161">
    <property type="entry name" value="Trimeric LpxA-like enzymes"/>
    <property type="match status" value="1"/>
</dbReference>
<dbReference type="InterPro" id="IPR001451">
    <property type="entry name" value="Hexapep"/>
</dbReference>
<dbReference type="GO" id="GO:0009245">
    <property type="term" value="P:lipid A biosynthetic process"/>
    <property type="evidence" value="ECO:0007669"/>
    <property type="project" value="UniProtKB-UniRule"/>
</dbReference>
<proteinExistence type="inferred from homology"/>
<keyword evidence="4 7" id="KW-0677">Repeat</keyword>
<dbReference type="Gene3D" id="2.160.10.10">
    <property type="entry name" value="Hexapeptide repeat proteins"/>
    <property type="match status" value="1"/>
</dbReference>
<name>A0A383TVV8_9FLAO</name>
<dbReference type="EMBL" id="UNSC01000001">
    <property type="protein sequence ID" value="SZD71061.1"/>
    <property type="molecule type" value="Genomic_DNA"/>
</dbReference>
<evidence type="ECO:0000256" key="2">
    <source>
        <dbReference type="ARBA" id="ARBA00022556"/>
    </source>
</evidence>
<comment type="pathway">
    <text evidence="7">Bacterial outer membrane biogenesis; LPS lipid A biosynthesis.</text>
</comment>
<evidence type="ECO:0000259" key="8">
    <source>
        <dbReference type="Pfam" id="PF04613"/>
    </source>
</evidence>
<feature type="domain" description="UDP-3-O-[3-hydroxymyristoyl] glucosamine N-acyltransferase non-repeat region" evidence="8">
    <location>
        <begin position="23"/>
        <end position="89"/>
    </location>
</feature>
<dbReference type="InterPro" id="IPR007691">
    <property type="entry name" value="LpxD"/>
</dbReference>
<dbReference type="InterPro" id="IPR011004">
    <property type="entry name" value="Trimer_LpxA-like_sf"/>
</dbReference>
<dbReference type="GO" id="GO:0016020">
    <property type="term" value="C:membrane"/>
    <property type="evidence" value="ECO:0007669"/>
    <property type="project" value="GOC"/>
</dbReference>
<comment type="function">
    <text evidence="7">Catalyzes the N-acylation of UDP-3-O-acylglucosamine using 3-hydroxyacyl-ACP as the acyl donor. Is involved in the biosynthesis of lipid A, a phosphorylated glycolipid that anchors the lipopolysaccharide to the outer membrane of the cell.</text>
</comment>
<dbReference type="RefSeq" id="WP_119058753.1">
    <property type="nucleotide sequence ID" value="NZ_UNSC01000001.1"/>
</dbReference>
<dbReference type="Pfam" id="PF00132">
    <property type="entry name" value="Hexapep"/>
    <property type="match status" value="1"/>
</dbReference>
<dbReference type="GO" id="GO:0016410">
    <property type="term" value="F:N-acyltransferase activity"/>
    <property type="evidence" value="ECO:0007669"/>
    <property type="project" value="InterPro"/>
</dbReference>
<dbReference type="UniPathway" id="UPA00973"/>
<feature type="active site" description="Proton acceptor" evidence="7">
    <location>
        <position position="242"/>
    </location>
</feature>
<evidence type="ECO:0000256" key="4">
    <source>
        <dbReference type="ARBA" id="ARBA00022737"/>
    </source>
</evidence>
<gene>
    <name evidence="9" type="primary">lpxD_1</name>
    <name evidence="7" type="synonym">lpxD</name>
    <name evidence="9" type="ORF">SAMEA104719789_00153</name>
</gene>
<evidence type="ECO:0000256" key="5">
    <source>
        <dbReference type="ARBA" id="ARBA00023098"/>
    </source>
</evidence>